<keyword evidence="2" id="KW-0732">Signal</keyword>
<sequence>MRALFGILLACLAPVLGAPSALAQDSWPSRPVKIIVPFPAGGSTDIIAREVAQGLTAKFGQQFLVDNRPGASGTVGTAAVAKSPGDGYTFLVTASHFTIVPSLYQQITYDPLKDFKSVSLLVTIPVIVVAHPSVPVKTVKDLIAYDKSHPGKLNFGSSGAGGVNHLSAELFNYLANTHLTHIAYKGTAPAMQDLIAGHVQIMFDAVLTSLPHIRTGAIKPIALTGAKPSPLFPDLPTVAASGLPGYETSSWVAMFAPAGTPPEIITQVSEEVHRILNQPAIKDRQQSQGVEIAASTPQQLDDVVKAEIPKWSTLIKKVGVTVE</sequence>
<reference evidence="3 4" key="1">
    <citation type="submission" date="2019-06" db="EMBL/GenBank/DDBJ databases">
        <title>New taxonomy in bacterial strain CC-CFT640, isolated from vineyard.</title>
        <authorList>
            <person name="Lin S.-Y."/>
            <person name="Tsai C.-F."/>
            <person name="Young C.-C."/>
        </authorList>
    </citation>
    <scope>NUCLEOTIDE SEQUENCE [LARGE SCALE GENOMIC DNA]</scope>
    <source>
        <strain evidence="3 4">CC-CFT640</strain>
    </source>
</reference>
<dbReference type="SUPFAM" id="SSF53850">
    <property type="entry name" value="Periplasmic binding protein-like II"/>
    <property type="match status" value="1"/>
</dbReference>
<evidence type="ECO:0000313" key="4">
    <source>
        <dbReference type="Proteomes" id="UP000321638"/>
    </source>
</evidence>
<dbReference type="PIRSF" id="PIRSF017082">
    <property type="entry name" value="YflP"/>
    <property type="match status" value="1"/>
</dbReference>
<dbReference type="Gene3D" id="3.40.190.10">
    <property type="entry name" value="Periplasmic binding protein-like II"/>
    <property type="match status" value="1"/>
</dbReference>
<dbReference type="EMBL" id="VDUZ01000039">
    <property type="protein sequence ID" value="TXL71799.1"/>
    <property type="molecule type" value="Genomic_DNA"/>
</dbReference>
<feature type="chain" id="PRO_5022855836" evidence="2">
    <location>
        <begin position="24"/>
        <end position="323"/>
    </location>
</feature>
<dbReference type="Gene3D" id="3.40.190.150">
    <property type="entry name" value="Bordetella uptake gene, domain 1"/>
    <property type="match status" value="1"/>
</dbReference>
<dbReference type="InterPro" id="IPR005064">
    <property type="entry name" value="BUG"/>
</dbReference>
<dbReference type="PANTHER" id="PTHR42928">
    <property type="entry name" value="TRICARBOXYLATE-BINDING PROTEIN"/>
    <property type="match status" value="1"/>
</dbReference>
<keyword evidence="4" id="KW-1185">Reference proteome</keyword>
<evidence type="ECO:0000256" key="1">
    <source>
        <dbReference type="ARBA" id="ARBA00006987"/>
    </source>
</evidence>
<proteinExistence type="inferred from homology"/>
<dbReference type="Pfam" id="PF03401">
    <property type="entry name" value="TctC"/>
    <property type="match status" value="1"/>
</dbReference>
<evidence type="ECO:0000256" key="2">
    <source>
        <dbReference type="SAM" id="SignalP"/>
    </source>
</evidence>
<dbReference type="AlphaFoldDB" id="A0A5C8PER2"/>
<organism evidence="3 4">
    <name type="scientific">Vineibacter terrae</name>
    <dbReference type="NCBI Taxonomy" id="2586908"/>
    <lineage>
        <taxon>Bacteria</taxon>
        <taxon>Pseudomonadati</taxon>
        <taxon>Pseudomonadota</taxon>
        <taxon>Alphaproteobacteria</taxon>
        <taxon>Hyphomicrobiales</taxon>
        <taxon>Vineibacter</taxon>
    </lineage>
</organism>
<dbReference type="InterPro" id="IPR042100">
    <property type="entry name" value="Bug_dom1"/>
</dbReference>
<evidence type="ECO:0000313" key="3">
    <source>
        <dbReference type="EMBL" id="TXL71799.1"/>
    </source>
</evidence>
<feature type="signal peptide" evidence="2">
    <location>
        <begin position="1"/>
        <end position="23"/>
    </location>
</feature>
<gene>
    <name evidence="3" type="ORF">FHP25_28435</name>
</gene>
<dbReference type="RefSeq" id="WP_147850381.1">
    <property type="nucleotide sequence ID" value="NZ_VDUZ01000039.1"/>
</dbReference>
<dbReference type="OrthoDB" id="8443386at2"/>
<dbReference type="PANTHER" id="PTHR42928:SF5">
    <property type="entry name" value="BLR1237 PROTEIN"/>
    <property type="match status" value="1"/>
</dbReference>
<name>A0A5C8PER2_9HYPH</name>
<dbReference type="CDD" id="cd13578">
    <property type="entry name" value="PBP2_Bug27"/>
    <property type="match status" value="1"/>
</dbReference>
<comment type="caution">
    <text evidence="3">The sequence shown here is derived from an EMBL/GenBank/DDBJ whole genome shotgun (WGS) entry which is preliminary data.</text>
</comment>
<accession>A0A5C8PER2</accession>
<comment type="similarity">
    <text evidence="1">Belongs to the UPF0065 (bug) family.</text>
</comment>
<dbReference type="Proteomes" id="UP000321638">
    <property type="component" value="Unassembled WGS sequence"/>
</dbReference>
<protein>
    <submittedName>
        <fullName evidence="3">Tripartite tricarboxylate transporter substrate binding protein</fullName>
    </submittedName>
</protein>